<dbReference type="InterPro" id="IPR011989">
    <property type="entry name" value="ARM-like"/>
</dbReference>
<organism evidence="1 2">
    <name type="scientific">Candidatus Argoarchaeum ethanivorans</name>
    <dbReference type="NCBI Taxonomy" id="2608793"/>
    <lineage>
        <taxon>Archaea</taxon>
        <taxon>Methanobacteriati</taxon>
        <taxon>Methanobacteriota</taxon>
        <taxon>Stenosarchaea group</taxon>
        <taxon>Methanomicrobia</taxon>
        <taxon>Methanosarcinales</taxon>
        <taxon>Methanosarcinales incertae sedis</taxon>
        <taxon>GOM Arc I cluster</taxon>
        <taxon>Candidatus Argoarchaeum</taxon>
    </lineage>
</organism>
<name>A0A811T4P0_9EURY</name>
<dbReference type="GO" id="GO:0016491">
    <property type="term" value="F:oxidoreductase activity"/>
    <property type="evidence" value="ECO:0007669"/>
    <property type="project" value="TreeGrafter"/>
</dbReference>
<dbReference type="SUPFAM" id="SSF56317">
    <property type="entry name" value="Carbon-nitrogen hydrolase"/>
    <property type="match status" value="1"/>
</dbReference>
<dbReference type="Gene3D" id="1.25.10.10">
    <property type="entry name" value="Leucine-rich Repeat Variant"/>
    <property type="match status" value="1"/>
</dbReference>
<evidence type="ECO:0000313" key="2">
    <source>
        <dbReference type="Proteomes" id="UP000634805"/>
    </source>
</evidence>
<dbReference type="Proteomes" id="UP000634805">
    <property type="component" value="Unassembled WGS sequence"/>
</dbReference>
<proteinExistence type="predicted"/>
<dbReference type="EMBL" id="CAJHIS010000001">
    <property type="protein sequence ID" value="CAD6490878.1"/>
    <property type="molecule type" value="Genomic_DNA"/>
</dbReference>
<dbReference type="PANTHER" id="PTHR12697:SF5">
    <property type="entry name" value="DEOXYHYPUSINE HYDROXYLASE"/>
    <property type="match status" value="1"/>
</dbReference>
<dbReference type="AlphaFoldDB" id="A0A811T4P0"/>
<accession>A0A811T4P0</accession>
<dbReference type="SUPFAM" id="SSF48371">
    <property type="entry name" value="ARM repeat"/>
    <property type="match status" value="1"/>
</dbReference>
<dbReference type="InterPro" id="IPR036526">
    <property type="entry name" value="C-N_Hydrolase_sf"/>
</dbReference>
<protein>
    <submittedName>
        <fullName evidence="1">HEAT repeats</fullName>
    </submittedName>
</protein>
<sequence>MVDQAEIHRKTVSFEIEERRLAVEQLRSDFADLPDREKAWEDLHKLTQDKNRGVRWRAADALGSAFQHVPDKKEVWKDLIQLIQDENGYVRWRAADALGSVFQHVPDKKAAWKDLHQLTHSKDDDVRRIAAEALGSVFQHVPDRDTAWKDLIKLTRDKDVWVRLSSNHSLGKASVFKATKAQSEEEFREEMKNAISFFEESSKEAIGYSNPSKFCLPFYRSFYAITFEKQKTEKEVQEYLTEAKNASEGSKNKETLVKAVENLANALTEAHKVQEANLDTIQHHLNTYRQYCDRAADLIGDAAEGTPGAAQVLHRGLPIIDEQIKEIIPEIPEKARAVCRKTQGTPLEKLGRETARSAKELLPINDILALMTALDDTAGFARGWCEYLPTNKKVDACEQLKNLTDMEPGERGAAIVRVLGYVQENTYIPKIQTVHISKTKQEIVRIAVAQISFELTKSFPFIIKKKDEVKTKIFSVLEIARNDGANIVCLPELCLCEEWISEIKSKYPDMIIIGGSFYKDKKNICPLIMESDRDIPHQQKIRPSTFEDGVMKLEERMIPGDTVYRYETQFGKFIILICRDFDDLAHYFRGTDIDMIFCPAFNPANERFQNEAHSHVERTPSYILIANTGLYGGTSIFGQLNNNYFSSLVDGGCKDTGDLTYKLCEVKEGREEVIIADFNLKHKNVQTPTPSNPDEEIRSVENIKKLHLF</sequence>
<dbReference type="Gene3D" id="3.60.110.10">
    <property type="entry name" value="Carbon-nitrogen hydrolase"/>
    <property type="match status" value="1"/>
</dbReference>
<dbReference type="PANTHER" id="PTHR12697">
    <property type="entry name" value="PBS LYASE HEAT-LIKE PROTEIN"/>
    <property type="match status" value="1"/>
</dbReference>
<dbReference type="Pfam" id="PF13646">
    <property type="entry name" value="HEAT_2"/>
    <property type="match status" value="1"/>
</dbReference>
<dbReference type="InterPro" id="IPR016024">
    <property type="entry name" value="ARM-type_fold"/>
</dbReference>
<evidence type="ECO:0000313" key="1">
    <source>
        <dbReference type="EMBL" id="CAD6490878.1"/>
    </source>
</evidence>
<comment type="caution">
    <text evidence="1">The sequence shown here is derived from an EMBL/GenBank/DDBJ whole genome shotgun (WGS) entry which is preliminary data.</text>
</comment>
<reference evidence="1" key="1">
    <citation type="submission" date="2020-10" db="EMBL/GenBank/DDBJ databases">
        <authorList>
            <person name="Hahn C.J."/>
            <person name="Laso-Perez R."/>
            <person name="Vulcano F."/>
            <person name="Vaziourakis K.-M."/>
            <person name="Stokke R."/>
            <person name="Steen I.H."/>
            <person name="Teske A."/>
            <person name="Boetius A."/>
            <person name="Liebeke M."/>
            <person name="Amann R."/>
            <person name="Knittel K."/>
        </authorList>
    </citation>
    <scope>NUCLEOTIDE SEQUENCE</scope>
    <source>
        <strain evidence="1">Gfbio:e3339647-f889-4370-9287-4fb5cb688e4c:AG392D22_GoMArc1</strain>
    </source>
</reference>
<gene>
    <name evidence="1" type="ORF">EMLJLAPB_00034</name>
</gene>